<comment type="caution">
    <text evidence="2">The sequence shown here is derived from an EMBL/GenBank/DDBJ whole genome shotgun (WGS) entry which is preliminary data.</text>
</comment>
<dbReference type="EMBL" id="SHNN01000001">
    <property type="protein sequence ID" value="MCX2980193.1"/>
    <property type="molecule type" value="Genomic_DNA"/>
</dbReference>
<feature type="transmembrane region" description="Helical" evidence="1">
    <location>
        <begin position="44"/>
        <end position="68"/>
    </location>
</feature>
<reference evidence="2" key="1">
    <citation type="submission" date="2019-02" db="EMBL/GenBank/DDBJ databases">
        <authorList>
            <person name="Li S.-H."/>
        </authorList>
    </citation>
    <scope>NUCLEOTIDE SEQUENCE</scope>
    <source>
        <strain evidence="2">IMCC14734</strain>
    </source>
</reference>
<protein>
    <submittedName>
        <fullName evidence="2">DUF3302 domain-containing protein</fullName>
    </submittedName>
</protein>
<keyword evidence="1" id="KW-1133">Transmembrane helix</keyword>
<sequence>MGIMVFSMIVLLTLLVTALAIFVFLARWPGQTAAARNHPYADAVTVAGWVGLLAGGVLWPLALVWAYLTPPAEPLSGDGQ</sequence>
<dbReference type="RefSeq" id="WP_279244172.1">
    <property type="nucleotide sequence ID" value="NZ_SHNN01000001.1"/>
</dbReference>
<keyword evidence="3" id="KW-1185">Reference proteome</keyword>
<evidence type="ECO:0000313" key="3">
    <source>
        <dbReference type="Proteomes" id="UP001143362"/>
    </source>
</evidence>
<keyword evidence="1" id="KW-0812">Transmembrane</keyword>
<evidence type="ECO:0000256" key="1">
    <source>
        <dbReference type="SAM" id="Phobius"/>
    </source>
</evidence>
<gene>
    <name evidence="2" type="ORF">EYC98_04845</name>
</gene>
<proteinExistence type="predicted"/>
<dbReference type="InterPro" id="IPR011223">
    <property type="entry name" value="UCP028770"/>
</dbReference>
<dbReference type="Pfam" id="PF11742">
    <property type="entry name" value="DUF3302"/>
    <property type="match status" value="1"/>
</dbReference>
<evidence type="ECO:0000313" key="2">
    <source>
        <dbReference type="EMBL" id="MCX2980193.1"/>
    </source>
</evidence>
<keyword evidence="1" id="KW-0472">Membrane</keyword>
<accession>A0ABT3TD45</accession>
<organism evidence="2 3">
    <name type="scientific">Candidatus Litorirhabdus singularis</name>
    <dbReference type="NCBI Taxonomy" id="2518993"/>
    <lineage>
        <taxon>Bacteria</taxon>
        <taxon>Pseudomonadati</taxon>
        <taxon>Pseudomonadota</taxon>
        <taxon>Gammaproteobacteria</taxon>
        <taxon>Cellvibrionales</taxon>
        <taxon>Halieaceae</taxon>
        <taxon>Candidatus Litorirhabdus</taxon>
    </lineage>
</organism>
<dbReference type="Proteomes" id="UP001143362">
    <property type="component" value="Unassembled WGS sequence"/>
</dbReference>
<name>A0ABT3TD45_9GAMM</name>